<dbReference type="AlphaFoldDB" id="A0A6A4Q103"/>
<dbReference type="Pfam" id="PF03141">
    <property type="entry name" value="Methyltransf_29"/>
    <property type="match status" value="1"/>
</dbReference>
<dbReference type="PANTHER" id="PTHR10108">
    <property type="entry name" value="SAM-DEPENDENT METHYLTRANSFERASE"/>
    <property type="match status" value="1"/>
</dbReference>
<dbReference type="Proteomes" id="UP000447434">
    <property type="component" value="Chromosome 9"/>
</dbReference>
<protein>
    <recommendedName>
        <fullName evidence="8">Methyltransferase</fullName>
        <ecNumber evidence="8">2.1.1.-</ecNumber>
    </recommendedName>
</protein>
<proteinExistence type="inferred from homology"/>
<dbReference type="EC" id="2.1.1.-" evidence="8"/>
<evidence type="ECO:0000313" key="10">
    <source>
        <dbReference type="Proteomes" id="UP000447434"/>
    </source>
</evidence>
<dbReference type="EMBL" id="WOCE01000009">
    <property type="protein sequence ID" value="KAE9607627.1"/>
    <property type="molecule type" value="Genomic_DNA"/>
</dbReference>
<dbReference type="GO" id="GO:0005802">
    <property type="term" value="C:trans-Golgi network"/>
    <property type="evidence" value="ECO:0007669"/>
    <property type="project" value="TreeGrafter"/>
</dbReference>
<keyword evidence="10" id="KW-1185">Reference proteome</keyword>
<name>A0A6A4Q103_LUPAL</name>
<dbReference type="GO" id="GO:0008168">
    <property type="term" value="F:methyltransferase activity"/>
    <property type="evidence" value="ECO:0007669"/>
    <property type="project" value="UniProtKB-UniRule"/>
</dbReference>
<evidence type="ECO:0000256" key="3">
    <source>
        <dbReference type="ARBA" id="ARBA00022603"/>
    </source>
</evidence>
<comment type="caution">
    <text evidence="9">The sequence shown here is derived from an EMBL/GenBank/DDBJ whole genome shotgun (WGS) entry which is preliminary data.</text>
</comment>
<keyword evidence="5 8" id="KW-0812">Transmembrane</keyword>
<evidence type="ECO:0000256" key="7">
    <source>
        <dbReference type="ARBA" id="ARBA00037847"/>
    </source>
</evidence>
<reference evidence="10" key="1">
    <citation type="journal article" date="2020" name="Nat. Commun.">
        <title>Genome sequence of the cluster root forming white lupin.</title>
        <authorList>
            <person name="Hufnagel B."/>
            <person name="Marques A."/>
            <person name="Soriano A."/>
            <person name="Marques L."/>
            <person name="Divol F."/>
            <person name="Doumas P."/>
            <person name="Sallet E."/>
            <person name="Mancinotti D."/>
            <person name="Carrere S."/>
            <person name="Marande W."/>
            <person name="Arribat S."/>
            <person name="Keller J."/>
            <person name="Huneau C."/>
            <person name="Blein T."/>
            <person name="Aime D."/>
            <person name="Laguerre M."/>
            <person name="Taylor J."/>
            <person name="Schubert V."/>
            <person name="Nelson M."/>
            <person name="Geu-Flores F."/>
            <person name="Crespi M."/>
            <person name="Gallardo-Guerrero K."/>
            <person name="Delaux P.-M."/>
            <person name="Salse J."/>
            <person name="Berges H."/>
            <person name="Guyot R."/>
            <person name="Gouzy J."/>
            <person name="Peret B."/>
        </authorList>
    </citation>
    <scope>NUCLEOTIDE SEQUENCE [LARGE SCALE GENOMIC DNA]</scope>
    <source>
        <strain evidence="10">cv. Amiga</strain>
    </source>
</reference>
<evidence type="ECO:0000256" key="8">
    <source>
        <dbReference type="RuleBase" id="RU366043"/>
    </source>
</evidence>
<evidence type="ECO:0000256" key="1">
    <source>
        <dbReference type="ARBA" id="ARBA00004606"/>
    </source>
</evidence>
<keyword evidence="6 8" id="KW-0325">Glycoprotein</keyword>
<evidence type="ECO:0000313" key="9">
    <source>
        <dbReference type="EMBL" id="KAE9607627.1"/>
    </source>
</evidence>
<dbReference type="GO" id="GO:0032259">
    <property type="term" value="P:methylation"/>
    <property type="evidence" value="ECO:0007669"/>
    <property type="project" value="UniProtKB-KW"/>
</dbReference>
<comment type="similarity">
    <text evidence="2 8">Belongs to the methyltransferase superfamily.</text>
</comment>
<evidence type="ECO:0000256" key="6">
    <source>
        <dbReference type="ARBA" id="ARBA00023180"/>
    </source>
</evidence>
<dbReference type="InterPro" id="IPR004159">
    <property type="entry name" value="Put_SAM_MeTrfase"/>
</dbReference>
<gene>
    <name evidence="9" type="ORF">Lalb_Chr09g0332031</name>
</gene>
<dbReference type="PANTHER" id="PTHR10108:SF1058">
    <property type="entry name" value="METHYLTRANSFERASE PMT18-RELATED"/>
    <property type="match status" value="1"/>
</dbReference>
<dbReference type="GO" id="GO:0005768">
    <property type="term" value="C:endosome"/>
    <property type="evidence" value="ECO:0007669"/>
    <property type="project" value="TreeGrafter"/>
</dbReference>
<dbReference type="GO" id="GO:0016020">
    <property type="term" value="C:membrane"/>
    <property type="evidence" value="ECO:0007669"/>
    <property type="project" value="UniProtKB-SubCell"/>
</dbReference>
<accession>A0A6A4Q103</accession>
<dbReference type="OrthoDB" id="1433765at2759"/>
<keyword evidence="4 8" id="KW-0808">Transferase</keyword>
<dbReference type="SUPFAM" id="SSF53335">
    <property type="entry name" value="S-adenosyl-L-methionine-dependent methyltransferases"/>
    <property type="match status" value="1"/>
</dbReference>
<evidence type="ECO:0000256" key="4">
    <source>
        <dbReference type="ARBA" id="ARBA00022679"/>
    </source>
</evidence>
<comment type="subcellular location">
    <subcellularLocation>
        <location evidence="7">Endomembrane system</location>
        <topology evidence="7">Single-pass membrane protein</topology>
    </subcellularLocation>
    <subcellularLocation>
        <location evidence="1 8">Membrane</location>
        <topology evidence="1 8">Single-pass type II membrane protein</topology>
    </subcellularLocation>
</comment>
<organism evidence="9 10">
    <name type="scientific">Lupinus albus</name>
    <name type="common">White lupine</name>
    <name type="synonym">Lupinus termis</name>
    <dbReference type="NCBI Taxonomy" id="3870"/>
    <lineage>
        <taxon>Eukaryota</taxon>
        <taxon>Viridiplantae</taxon>
        <taxon>Streptophyta</taxon>
        <taxon>Embryophyta</taxon>
        <taxon>Tracheophyta</taxon>
        <taxon>Spermatophyta</taxon>
        <taxon>Magnoliopsida</taxon>
        <taxon>eudicotyledons</taxon>
        <taxon>Gunneridae</taxon>
        <taxon>Pentapetalae</taxon>
        <taxon>rosids</taxon>
        <taxon>fabids</taxon>
        <taxon>Fabales</taxon>
        <taxon>Fabaceae</taxon>
        <taxon>Papilionoideae</taxon>
        <taxon>50 kb inversion clade</taxon>
        <taxon>genistoids sensu lato</taxon>
        <taxon>core genistoids</taxon>
        <taxon>Genisteae</taxon>
        <taxon>Lupinus</taxon>
    </lineage>
</organism>
<sequence length="112" mass="12788">MDMNAYLGGFAASLLKYPVWVINVISPNSNHDTLGAIYERGFIGTYHDWCEAFSTYPRTYDLIHAGGVFNIYQDRCNISLILLEIDRILWPEGTAIFRESVELLLKVSLLKQ</sequence>
<keyword evidence="3 8" id="KW-0489">Methyltransferase</keyword>
<evidence type="ECO:0000256" key="2">
    <source>
        <dbReference type="ARBA" id="ARBA00008361"/>
    </source>
</evidence>
<keyword evidence="5 8" id="KW-0735">Signal-anchor</keyword>
<evidence type="ECO:0000256" key="5">
    <source>
        <dbReference type="ARBA" id="ARBA00022968"/>
    </source>
</evidence>
<dbReference type="InterPro" id="IPR029063">
    <property type="entry name" value="SAM-dependent_MTases_sf"/>
</dbReference>